<dbReference type="GO" id="GO:0005886">
    <property type="term" value="C:plasma membrane"/>
    <property type="evidence" value="ECO:0007669"/>
    <property type="project" value="UniProtKB-SubCell"/>
</dbReference>
<evidence type="ECO:0000256" key="2">
    <source>
        <dbReference type="ARBA" id="ARBA00004533"/>
    </source>
</evidence>
<protein>
    <recommendedName>
        <fullName evidence="4">diguanylate cyclase</fullName>
        <ecNumber evidence="4">2.7.7.65</ecNumber>
    </recommendedName>
</protein>
<dbReference type="SUPFAM" id="SSF55073">
    <property type="entry name" value="Nucleotide cyclase"/>
    <property type="match status" value="1"/>
</dbReference>
<dbReference type="CDD" id="cd18773">
    <property type="entry name" value="PDC1_HK_sensor"/>
    <property type="match status" value="1"/>
</dbReference>
<organism evidence="11 12">
    <name type="scientific">Pseudomonas putida</name>
    <name type="common">Arthrobacter siderocapsulatus</name>
    <dbReference type="NCBI Taxonomy" id="303"/>
    <lineage>
        <taxon>Bacteria</taxon>
        <taxon>Pseudomonadati</taxon>
        <taxon>Pseudomonadota</taxon>
        <taxon>Gammaproteobacteria</taxon>
        <taxon>Pseudomonadales</taxon>
        <taxon>Pseudomonadaceae</taxon>
        <taxon>Pseudomonas</taxon>
    </lineage>
</organism>
<dbReference type="SUPFAM" id="SSF103190">
    <property type="entry name" value="Sensory domain-like"/>
    <property type="match status" value="2"/>
</dbReference>
<dbReference type="GO" id="GO:1902201">
    <property type="term" value="P:negative regulation of bacterial-type flagellum-dependent cell motility"/>
    <property type="evidence" value="ECO:0007669"/>
    <property type="project" value="TreeGrafter"/>
</dbReference>
<dbReference type="CDD" id="cd18774">
    <property type="entry name" value="PDC2_HK_sensor"/>
    <property type="match status" value="1"/>
</dbReference>
<evidence type="ECO:0000313" key="11">
    <source>
        <dbReference type="EMBL" id="BAW23304.1"/>
    </source>
</evidence>
<dbReference type="Gene3D" id="3.30.450.20">
    <property type="entry name" value="PAS domain"/>
    <property type="match status" value="1"/>
</dbReference>
<dbReference type="Proteomes" id="UP000218731">
    <property type="component" value="Chromosome 1"/>
</dbReference>
<dbReference type="PANTHER" id="PTHR45138:SF24">
    <property type="entry name" value="DIGUANYLATE CYCLASE DGCC-RELATED"/>
    <property type="match status" value="1"/>
</dbReference>
<evidence type="ECO:0000256" key="3">
    <source>
        <dbReference type="ARBA" id="ARBA00004651"/>
    </source>
</evidence>
<dbReference type="InterPro" id="IPR050469">
    <property type="entry name" value="Diguanylate_Cyclase"/>
</dbReference>
<keyword evidence="5" id="KW-1003">Cell membrane</keyword>
<feature type="transmembrane region" description="Helical" evidence="9">
    <location>
        <begin position="284"/>
        <end position="306"/>
    </location>
</feature>
<name>A0A1L7NCX1_PSEPU</name>
<dbReference type="InterPro" id="IPR029787">
    <property type="entry name" value="Nucleotide_cyclase"/>
</dbReference>
<evidence type="ECO:0000256" key="4">
    <source>
        <dbReference type="ARBA" id="ARBA00012528"/>
    </source>
</evidence>
<evidence type="ECO:0000256" key="7">
    <source>
        <dbReference type="ARBA" id="ARBA00022989"/>
    </source>
</evidence>
<dbReference type="EMBL" id="AP015029">
    <property type="protein sequence ID" value="BAW23304.1"/>
    <property type="molecule type" value="Genomic_DNA"/>
</dbReference>
<comment type="cofactor">
    <cofactor evidence="1">
        <name>Mg(2+)</name>
        <dbReference type="ChEBI" id="CHEBI:18420"/>
    </cofactor>
</comment>
<dbReference type="AlphaFoldDB" id="A0A1L7NCX1"/>
<dbReference type="NCBIfam" id="TIGR00254">
    <property type="entry name" value="GGDEF"/>
    <property type="match status" value="1"/>
</dbReference>
<reference evidence="11 12" key="1">
    <citation type="submission" date="2015-11" db="EMBL/GenBank/DDBJ databases">
        <title>Complete genome sequencing of a biphenyl-degrading bacterium, Pseudomonas putida KF715 (=NBRC110667).</title>
        <authorList>
            <person name="Suenaga H."/>
            <person name="Fujihara N."/>
            <person name="Watanabe T."/>
            <person name="Hirose J."/>
            <person name="Kimura N."/>
            <person name="Yamazoe A."/>
            <person name="Hosoyama A."/>
            <person name="Shimodaira J."/>
            <person name="Furukawa K."/>
        </authorList>
    </citation>
    <scope>NUCLEOTIDE SEQUENCE [LARGE SCALE GENOMIC DNA]</scope>
    <source>
        <strain evidence="11 12">KF715</strain>
    </source>
</reference>
<sequence>MGKVLSSRIGLRGLVLGFVLLAVLSTLCNSLITAYSVQRDALVHSALEANRAYAFKVASSIDQFLYSVNERLKYSTQRLGSDFANRALLEEEAHRLQAQDSELNTVLITDPAGRVLQAYPPAVPIGSTVSSDELHEALNVRRPMVSQAFTSTNGKLIVFVSQPVFSPKGEYLGLVGGSVVLQQRGVMHSLIGEHHLDGAFAFVADGNRRLLYHPDQQRIGEVLGWSETVDKALLGDSGTLETVNYHKVPMLAGFAHVQGSNWAVVVQQPREQALAPLGKLMRDMLIRIVPAGVIGLVLILLGVMLITRPLRALAGHATDLSTPNATAELSAINAWYAEAAAIRQALVLQSQQLQQKIGSLNAAADTDPLTGLANRRAMNAALQGLDASQQVYSALALDVDHFKRVNDNFGHDVGDLALQRVAQVIRDCTRAGDLPCRAGGEEFCLLLPNTALNTACEVAERIRTTLSAAAVSEIGTLTISIGVASRSAHTPNATAILKRADERLYLAKQNGRNQVVAEDRLTL</sequence>
<dbReference type="Pfam" id="PF02743">
    <property type="entry name" value="dCache_1"/>
    <property type="match status" value="1"/>
</dbReference>
<proteinExistence type="predicted"/>
<evidence type="ECO:0000256" key="8">
    <source>
        <dbReference type="ARBA" id="ARBA00023136"/>
    </source>
</evidence>
<comment type="subcellular location">
    <subcellularLocation>
        <location evidence="2">Cell inner membrane</location>
    </subcellularLocation>
    <subcellularLocation>
        <location evidence="3">Cell membrane</location>
        <topology evidence="3">Multi-pass membrane protein</topology>
    </subcellularLocation>
</comment>
<dbReference type="GO" id="GO:0052621">
    <property type="term" value="F:diguanylate cyclase activity"/>
    <property type="evidence" value="ECO:0007669"/>
    <property type="project" value="UniProtKB-EC"/>
</dbReference>
<keyword evidence="7 9" id="KW-1133">Transmembrane helix</keyword>
<dbReference type="GO" id="GO:0043709">
    <property type="term" value="P:cell adhesion involved in single-species biofilm formation"/>
    <property type="evidence" value="ECO:0007669"/>
    <property type="project" value="TreeGrafter"/>
</dbReference>
<dbReference type="Gene3D" id="3.30.70.270">
    <property type="match status" value="1"/>
</dbReference>
<dbReference type="PROSITE" id="PS50887">
    <property type="entry name" value="GGDEF"/>
    <property type="match status" value="1"/>
</dbReference>
<evidence type="ECO:0000256" key="9">
    <source>
        <dbReference type="SAM" id="Phobius"/>
    </source>
</evidence>
<dbReference type="InterPro" id="IPR043128">
    <property type="entry name" value="Rev_trsase/Diguanyl_cyclase"/>
</dbReference>
<dbReference type="InterPro" id="IPR033479">
    <property type="entry name" value="dCache_1"/>
</dbReference>
<dbReference type="InterPro" id="IPR000160">
    <property type="entry name" value="GGDEF_dom"/>
</dbReference>
<feature type="domain" description="GGDEF" evidence="10">
    <location>
        <begin position="390"/>
        <end position="520"/>
    </location>
</feature>
<dbReference type="PANTHER" id="PTHR45138">
    <property type="entry name" value="REGULATORY COMPONENTS OF SENSORY TRANSDUCTION SYSTEM"/>
    <property type="match status" value="1"/>
</dbReference>
<evidence type="ECO:0000256" key="6">
    <source>
        <dbReference type="ARBA" id="ARBA00022692"/>
    </source>
</evidence>
<dbReference type="Pfam" id="PF00990">
    <property type="entry name" value="GGDEF"/>
    <property type="match status" value="1"/>
</dbReference>
<evidence type="ECO:0000313" key="12">
    <source>
        <dbReference type="Proteomes" id="UP000218731"/>
    </source>
</evidence>
<evidence type="ECO:0000256" key="1">
    <source>
        <dbReference type="ARBA" id="ARBA00001946"/>
    </source>
</evidence>
<dbReference type="FunFam" id="3.30.70.270:FF:000001">
    <property type="entry name" value="Diguanylate cyclase domain protein"/>
    <property type="match status" value="1"/>
</dbReference>
<keyword evidence="6 9" id="KW-0812">Transmembrane</keyword>
<dbReference type="CDD" id="cd01949">
    <property type="entry name" value="GGDEF"/>
    <property type="match status" value="1"/>
</dbReference>
<dbReference type="SMART" id="SM00267">
    <property type="entry name" value="GGDEF"/>
    <property type="match status" value="1"/>
</dbReference>
<keyword evidence="8 9" id="KW-0472">Membrane</keyword>
<dbReference type="EC" id="2.7.7.65" evidence="4"/>
<gene>
    <name evidence="11" type="ORF">KF715C_ch27310</name>
</gene>
<dbReference type="InterPro" id="IPR029151">
    <property type="entry name" value="Sensor-like_sf"/>
</dbReference>
<accession>A0A1L7NCX1</accession>
<evidence type="ECO:0000259" key="10">
    <source>
        <dbReference type="PROSITE" id="PS50887"/>
    </source>
</evidence>
<dbReference type="RefSeq" id="WP_016486867.1">
    <property type="nucleotide sequence ID" value="NZ_AP015029.1"/>
</dbReference>
<evidence type="ECO:0000256" key="5">
    <source>
        <dbReference type="ARBA" id="ARBA00022475"/>
    </source>
</evidence>